<dbReference type="PROSITE" id="PS00108">
    <property type="entry name" value="PROTEIN_KINASE_ST"/>
    <property type="match status" value="1"/>
</dbReference>
<gene>
    <name evidence="6" type="ORF">WICPIJ_003012</name>
</gene>
<evidence type="ECO:0000259" key="5">
    <source>
        <dbReference type="PROSITE" id="PS50011"/>
    </source>
</evidence>
<feature type="region of interest" description="Disordered" evidence="4">
    <location>
        <begin position="78"/>
        <end position="129"/>
    </location>
</feature>
<dbReference type="Pfam" id="PF00069">
    <property type="entry name" value="Pkinase"/>
    <property type="match status" value="2"/>
</dbReference>
<evidence type="ECO:0000313" key="6">
    <source>
        <dbReference type="EMBL" id="KAH3686012.1"/>
    </source>
</evidence>
<dbReference type="InterPro" id="IPR017441">
    <property type="entry name" value="Protein_kinase_ATP_BS"/>
</dbReference>
<dbReference type="PANTHER" id="PTHR24346">
    <property type="entry name" value="MAP/MICROTUBULE AFFINITY-REGULATING KINASE"/>
    <property type="match status" value="1"/>
</dbReference>
<protein>
    <recommendedName>
        <fullName evidence="5">Protein kinase domain-containing protein</fullName>
    </recommendedName>
</protein>
<feature type="compositionally biased region" description="Basic and acidic residues" evidence="4">
    <location>
        <begin position="52"/>
        <end position="62"/>
    </location>
</feature>
<dbReference type="GO" id="GO:0035556">
    <property type="term" value="P:intracellular signal transduction"/>
    <property type="evidence" value="ECO:0007669"/>
    <property type="project" value="TreeGrafter"/>
</dbReference>
<dbReference type="AlphaFoldDB" id="A0A9P8Q7V8"/>
<dbReference type="EMBL" id="JAEUBG010001689">
    <property type="protein sequence ID" value="KAH3686012.1"/>
    <property type="molecule type" value="Genomic_DNA"/>
</dbReference>
<dbReference type="OrthoDB" id="4062651at2759"/>
<feature type="domain" description="Protein kinase" evidence="5">
    <location>
        <begin position="435"/>
        <end position="789"/>
    </location>
</feature>
<organism evidence="6 7">
    <name type="scientific">Wickerhamomyces pijperi</name>
    <name type="common">Yeast</name>
    <name type="synonym">Pichia pijperi</name>
    <dbReference type="NCBI Taxonomy" id="599730"/>
    <lineage>
        <taxon>Eukaryota</taxon>
        <taxon>Fungi</taxon>
        <taxon>Dikarya</taxon>
        <taxon>Ascomycota</taxon>
        <taxon>Saccharomycotina</taxon>
        <taxon>Saccharomycetes</taxon>
        <taxon>Phaffomycetales</taxon>
        <taxon>Wickerhamomycetaceae</taxon>
        <taxon>Wickerhamomyces</taxon>
    </lineage>
</organism>
<dbReference type="GO" id="GO:0005524">
    <property type="term" value="F:ATP binding"/>
    <property type="evidence" value="ECO:0007669"/>
    <property type="project" value="UniProtKB-UniRule"/>
</dbReference>
<keyword evidence="2 3" id="KW-0067">ATP-binding</keyword>
<evidence type="ECO:0000256" key="1">
    <source>
        <dbReference type="ARBA" id="ARBA00022741"/>
    </source>
</evidence>
<reference evidence="6" key="2">
    <citation type="submission" date="2021-01" db="EMBL/GenBank/DDBJ databases">
        <authorList>
            <person name="Schikora-Tamarit M.A."/>
        </authorList>
    </citation>
    <scope>NUCLEOTIDE SEQUENCE</scope>
    <source>
        <strain evidence="6">CBS2887</strain>
    </source>
</reference>
<feature type="region of interest" description="Disordered" evidence="4">
    <location>
        <begin position="42"/>
        <end position="62"/>
    </location>
</feature>
<proteinExistence type="predicted"/>
<dbReference type="InterPro" id="IPR000719">
    <property type="entry name" value="Prot_kinase_dom"/>
</dbReference>
<dbReference type="PROSITE" id="PS00107">
    <property type="entry name" value="PROTEIN_KINASE_ATP"/>
    <property type="match status" value="1"/>
</dbReference>
<accession>A0A9P8Q7V8</accession>
<sequence>MSDAGSFRSNRDPRPSTSHLNIDPLGAEIIDLDQLVRNIPSKQTPELFSSALKRERSNEDLKNSEEWAILQNQRASQFIKNQNIEEDDEEKEEEEEEEFEGYGTDSPLSSRNGTAHCDHELPQNPNTDTSVAQLDRFKSKLVNTNSMKNQTLMKFTPLHQSEDLANQAHKKSKLNKIYSDTETSNFDPINGKRLYNDDKFRRFTVNNSRHSPLGNQSPITWNMDNNLRTLSQAPFANGMNLKVKRFAKENPGAYYNHNKRVCSDTDMDTSMDGMEDEYIPNFDFRYVLKKWASNDKGEMSIVNSLVPQSRSGSGINSHAQVEPVPVPVAVPLANNHTETDSTDSFEDALNDPSLSQHERIVMQRLPYDFRDLPFTARKRLVRELSEEVSESVINEVVKRRFKKKSMSLANSFLSSFSERKSLLKETDSGFVIMGHKLGRLLGHGAWGLVRECTGPNGEERAMKIIKTDTDGAKRFFKRETDVWAQMEHDHTLKLISCMVGTKAIFCLCEKVKNGTLFDIASGWNLFSNPEASISQDERLIFSRNYALQLAHALNYMHKKGFVHGDVKLENCLLQGSKLLLADFGMSMRYTNTDLFETTPATRRPSIVRSVSENGSESERSAIQRIVGDVRSVHDDTKQYINQTPQKKSPSKFDARPFEPPTEESPITYRLNKTPSDENLPHSHIGSLPYAAPELLETNPVPLGPSADIWAFGVTLFTLIVGKLPFHYSYEPKIKAMISAVIYDIDSLKKACLLRNGNRSRLYEVVVGCLTKDLNKRLTMDQILALLKAS</sequence>
<dbReference type="PANTHER" id="PTHR24346:SF30">
    <property type="entry name" value="MATERNAL EMBRYONIC LEUCINE ZIPPER KINASE"/>
    <property type="match status" value="1"/>
</dbReference>
<feature type="region of interest" description="Disordered" evidence="4">
    <location>
        <begin position="642"/>
        <end position="668"/>
    </location>
</feature>
<dbReference type="InterPro" id="IPR011009">
    <property type="entry name" value="Kinase-like_dom_sf"/>
</dbReference>
<dbReference type="GO" id="GO:0005737">
    <property type="term" value="C:cytoplasm"/>
    <property type="evidence" value="ECO:0007669"/>
    <property type="project" value="TreeGrafter"/>
</dbReference>
<dbReference type="Gene3D" id="1.10.510.10">
    <property type="entry name" value="Transferase(Phosphotransferase) domain 1"/>
    <property type="match status" value="2"/>
</dbReference>
<feature type="binding site" evidence="3">
    <location>
        <position position="463"/>
    </location>
    <ligand>
        <name>ATP</name>
        <dbReference type="ChEBI" id="CHEBI:30616"/>
    </ligand>
</feature>
<evidence type="ECO:0000256" key="3">
    <source>
        <dbReference type="PROSITE-ProRule" id="PRU10141"/>
    </source>
</evidence>
<dbReference type="GO" id="GO:0004674">
    <property type="term" value="F:protein serine/threonine kinase activity"/>
    <property type="evidence" value="ECO:0007669"/>
    <property type="project" value="TreeGrafter"/>
</dbReference>
<comment type="caution">
    <text evidence="6">The sequence shown here is derived from an EMBL/GenBank/DDBJ whole genome shotgun (WGS) entry which is preliminary data.</text>
</comment>
<dbReference type="InterPro" id="IPR008271">
    <property type="entry name" value="Ser/Thr_kinase_AS"/>
</dbReference>
<keyword evidence="1 3" id="KW-0547">Nucleotide-binding</keyword>
<reference evidence="6" key="1">
    <citation type="journal article" date="2021" name="Open Biol.">
        <title>Shared evolutionary footprints suggest mitochondrial oxidative damage underlies multiple complex I losses in fungi.</title>
        <authorList>
            <person name="Schikora-Tamarit M.A."/>
            <person name="Marcet-Houben M."/>
            <person name="Nosek J."/>
            <person name="Gabaldon T."/>
        </authorList>
    </citation>
    <scope>NUCLEOTIDE SEQUENCE</scope>
    <source>
        <strain evidence="6">CBS2887</strain>
    </source>
</reference>
<evidence type="ECO:0000313" key="7">
    <source>
        <dbReference type="Proteomes" id="UP000774326"/>
    </source>
</evidence>
<feature type="compositionally biased region" description="Acidic residues" evidence="4">
    <location>
        <begin position="84"/>
        <end position="100"/>
    </location>
</feature>
<dbReference type="SMART" id="SM00220">
    <property type="entry name" value="S_TKc"/>
    <property type="match status" value="1"/>
</dbReference>
<dbReference type="SUPFAM" id="SSF56112">
    <property type="entry name" value="Protein kinase-like (PK-like)"/>
    <property type="match status" value="1"/>
</dbReference>
<feature type="region of interest" description="Disordered" evidence="4">
    <location>
        <begin position="1"/>
        <end position="24"/>
    </location>
</feature>
<evidence type="ECO:0000256" key="4">
    <source>
        <dbReference type="SAM" id="MobiDB-lite"/>
    </source>
</evidence>
<name>A0A9P8Q7V8_WICPI</name>
<keyword evidence="7" id="KW-1185">Reference proteome</keyword>
<dbReference type="PROSITE" id="PS50011">
    <property type="entry name" value="PROTEIN_KINASE_DOM"/>
    <property type="match status" value="1"/>
</dbReference>
<dbReference type="Proteomes" id="UP000774326">
    <property type="component" value="Unassembled WGS sequence"/>
</dbReference>
<evidence type="ECO:0000256" key="2">
    <source>
        <dbReference type="ARBA" id="ARBA00022840"/>
    </source>
</evidence>